<dbReference type="RefSeq" id="XP_030996997.1">
    <property type="nucleotide sequence ID" value="XM_031138987.1"/>
</dbReference>
<keyword evidence="14 22" id="KW-0472">Membrane</keyword>
<keyword evidence="7 22" id="KW-0812">Transmembrane</keyword>
<dbReference type="GO" id="GO:0090524">
    <property type="term" value="F:cytochrome-b5 reductase activity, acting on NADH"/>
    <property type="evidence" value="ECO:0007669"/>
    <property type="project" value="UniProtKB-EC"/>
</dbReference>
<sequence>MSQKLCGMAGGKASVSYLTVSTFVILGILLIARPYAAVAIAAFVVGLGAVYLRQLTGKKTKSALTADVFQEFELAKKTIVSHNVTIYRFNLPTPESVLGLPIGQHVSLCASIRQPDGTFKEISRSYTPISGDDQPGSFDLLIKTYPQGNMTQHLASMTVGQSIRARGPKGNFTYTSNMVRRLGMIAGGTGITPMLQIIDAIMRGRESGDQTEIDLIYANVTVEDILQSVILDKHAEDPGIRVHYVLDRPPEGWDGGIGYVTADMITRWLPGPAPDIKILLCGPPPMVAALKRTTEKLGYEKSRPISKLEDQVFAF</sequence>
<feature type="transmembrane region" description="Helical" evidence="22">
    <location>
        <begin position="35"/>
        <end position="52"/>
    </location>
</feature>
<evidence type="ECO:0000256" key="10">
    <source>
        <dbReference type="ARBA" id="ARBA00022989"/>
    </source>
</evidence>
<dbReference type="InParanoid" id="A0A507B825"/>
<dbReference type="Pfam" id="PF00175">
    <property type="entry name" value="NAD_binding_1"/>
    <property type="match status" value="1"/>
</dbReference>
<feature type="binding site" evidence="21">
    <location>
        <position position="141"/>
    </location>
    <ligand>
        <name>FAD</name>
        <dbReference type="ChEBI" id="CHEBI:57692"/>
    </ligand>
</feature>
<evidence type="ECO:0000256" key="11">
    <source>
        <dbReference type="ARBA" id="ARBA00023002"/>
    </source>
</evidence>
<dbReference type="FunFam" id="3.40.50.80:FF:000019">
    <property type="entry name" value="NADH-cytochrome b5 reductase"/>
    <property type="match status" value="1"/>
</dbReference>
<dbReference type="SUPFAM" id="SSF63380">
    <property type="entry name" value="Riboflavin synthase domain-like"/>
    <property type="match status" value="1"/>
</dbReference>
<evidence type="ECO:0000256" key="20">
    <source>
        <dbReference type="ARBA" id="ARBA00049138"/>
    </source>
</evidence>
<evidence type="ECO:0000256" key="9">
    <source>
        <dbReference type="ARBA" id="ARBA00022827"/>
    </source>
</evidence>
<dbReference type="PRINTS" id="PR00406">
    <property type="entry name" value="CYTB5RDTASE"/>
</dbReference>
<gene>
    <name evidence="24" type="ORF">E0L32_004563</name>
</gene>
<dbReference type="FunFam" id="2.40.30.10:FF:000032">
    <property type="entry name" value="NADH-cytochrome b5 reductase"/>
    <property type="match status" value="1"/>
</dbReference>
<dbReference type="SUPFAM" id="SSF52343">
    <property type="entry name" value="Ferredoxin reductase-like, C-terminal NADP-linked domain"/>
    <property type="match status" value="1"/>
</dbReference>
<keyword evidence="12" id="KW-0520">NAD</keyword>
<feature type="domain" description="FAD-binding FR-type" evidence="23">
    <location>
        <begin position="67"/>
        <end position="175"/>
    </location>
</feature>
<evidence type="ECO:0000256" key="4">
    <source>
        <dbReference type="ARBA" id="ARBA00006105"/>
    </source>
</evidence>
<dbReference type="PANTHER" id="PTHR19370:SF184">
    <property type="entry name" value="NADH-CYTOCHROME B5 REDUCTASE-LIKE"/>
    <property type="match status" value="1"/>
</dbReference>
<dbReference type="InterPro" id="IPR039261">
    <property type="entry name" value="FNR_nucleotide-bd"/>
</dbReference>
<comment type="cofactor">
    <cofactor evidence="1 21">
        <name>FAD</name>
        <dbReference type="ChEBI" id="CHEBI:57692"/>
    </cofactor>
</comment>
<feature type="binding site" evidence="21">
    <location>
        <position position="150"/>
    </location>
    <ligand>
        <name>FAD</name>
        <dbReference type="ChEBI" id="CHEBI:57692"/>
    </ligand>
</feature>
<dbReference type="Pfam" id="PF00970">
    <property type="entry name" value="FAD_binding_6"/>
    <property type="match status" value="1"/>
</dbReference>
<evidence type="ECO:0000256" key="18">
    <source>
        <dbReference type="ARBA" id="ARBA00041901"/>
    </source>
</evidence>
<dbReference type="PROSITE" id="PS51384">
    <property type="entry name" value="FAD_FR"/>
    <property type="match status" value="1"/>
</dbReference>
<dbReference type="GO" id="GO:0005783">
    <property type="term" value="C:endoplasmic reticulum"/>
    <property type="evidence" value="ECO:0007669"/>
    <property type="project" value="TreeGrafter"/>
</dbReference>
<evidence type="ECO:0000256" key="5">
    <source>
        <dbReference type="ARBA" id="ARBA00012011"/>
    </source>
</evidence>
<dbReference type="InterPro" id="IPR001834">
    <property type="entry name" value="CBR-like"/>
</dbReference>
<feature type="binding site" evidence="21">
    <location>
        <position position="124"/>
    </location>
    <ligand>
        <name>FAD</name>
        <dbReference type="ChEBI" id="CHEBI:57692"/>
    </ligand>
</feature>
<dbReference type="Gene3D" id="3.40.50.80">
    <property type="entry name" value="Nucleotide-binding domain of ferredoxin-NADP reductase (FNR) module"/>
    <property type="match status" value="1"/>
</dbReference>
<evidence type="ECO:0000256" key="3">
    <source>
        <dbReference type="ARBA" id="ARBA00005156"/>
    </source>
</evidence>
<comment type="pathway">
    <text evidence="3">Protein modification; peptidyl-diphthamide biosynthesis.</text>
</comment>
<evidence type="ECO:0000256" key="12">
    <source>
        <dbReference type="ARBA" id="ARBA00023027"/>
    </source>
</evidence>
<evidence type="ECO:0000256" key="2">
    <source>
        <dbReference type="ARBA" id="ARBA00004572"/>
    </source>
</evidence>
<evidence type="ECO:0000256" key="17">
    <source>
        <dbReference type="ARBA" id="ARBA00039438"/>
    </source>
</evidence>
<dbReference type="InterPro" id="IPR008333">
    <property type="entry name" value="Cbr1-like_FAD-bd_dom"/>
</dbReference>
<keyword evidence="13" id="KW-0496">Mitochondrion</keyword>
<keyword evidence="10 22" id="KW-1133">Transmembrane helix</keyword>
<evidence type="ECO:0000256" key="7">
    <source>
        <dbReference type="ARBA" id="ARBA00022692"/>
    </source>
</evidence>
<keyword evidence="11" id="KW-0560">Oxidoreductase</keyword>
<comment type="subcellular location">
    <subcellularLocation>
        <location evidence="2">Mitochondrion outer membrane</location>
        <topology evidence="2">Single-pass membrane protein</topology>
    </subcellularLocation>
</comment>
<comment type="function">
    <text evidence="15">NADH-dependent reductase for DPH3 and cytochrome b5. Required for the first step of diphthamide biosynthesis, a post-translational modification of histidine which occurs in elongation factor 2. DPH1 and DPH2 transfer a 3-amino-3-carboxypropyl (ACP) group from S-adenosyl-L-methionine (SAM) to a histidine residue, the reaction is assisted by a reduction system comprising DPH3 and a NADH-dependent reductase, predominantly CBR1. By reducing DPH3, also involved in the formation of the tRNA wobble base modification mcm5s 2U (5-methoxycarbonylmethyl-2-thiouridine), mediated by the elongator complex. The cytochrome b5/NADH cytochrome b5 reductase electron transfer system supports the catalytic activity of several sterol biosynthetic enzymes.</text>
</comment>
<feature type="transmembrane region" description="Helical" evidence="22">
    <location>
        <begin position="12"/>
        <end position="29"/>
    </location>
</feature>
<evidence type="ECO:0000256" key="15">
    <source>
        <dbReference type="ARBA" id="ARBA00037104"/>
    </source>
</evidence>
<evidence type="ECO:0000256" key="16">
    <source>
        <dbReference type="ARBA" id="ARBA00038836"/>
    </source>
</evidence>
<evidence type="ECO:0000313" key="24">
    <source>
        <dbReference type="EMBL" id="TPX15286.1"/>
    </source>
</evidence>
<keyword evidence="6 21" id="KW-0285">Flavoprotein</keyword>
<proteinExistence type="inferred from homology"/>
<dbReference type="InterPro" id="IPR017938">
    <property type="entry name" value="Riboflavin_synthase-like_b-brl"/>
</dbReference>
<dbReference type="EC" id="1.6.2.2" evidence="5"/>
<keyword evidence="8" id="KW-1000">Mitochondrion outer membrane</keyword>
<keyword evidence="9 21" id="KW-0274">FAD</keyword>
<evidence type="ECO:0000256" key="13">
    <source>
        <dbReference type="ARBA" id="ARBA00023128"/>
    </source>
</evidence>
<dbReference type="InterPro" id="IPR017927">
    <property type="entry name" value="FAD-bd_FR_type"/>
</dbReference>
<dbReference type="PANTHER" id="PTHR19370">
    <property type="entry name" value="NADH-CYTOCHROME B5 REDUCTASE"/>
    <property type="match status" value="1"/>
</dbReference>
<comment type="catalytic activity">
    <reaction evidence="20">
        <text>2 Fe(3+)-[Dph3] + NADH = 2 Fe(2+)-[Dph3] + NAD(+) + H(+)</text>
        <dbReference type="Rhea" id="RHEA:71231"/>
        <dbReference type="Rhea" id="RHEA-COMP:18002"/>
        <dbReference type="Rhea" id="RHEA-COMP:18003"/>
        <dbReference type="ChEBI" id="CHEBI:15378"/>
        <dbReference type="ChEBI" id="CHEBI:29033"/>
        <dbReference type="ChEBI" id="CHEBI:29034"/>
        <dbReference type="ChEBI" id="CHEBI:57540"/>
        <dbReference type="ChEBI" id="CHEBI:57945"/>
        <dbReference type="ChEBI" id="CHEBI:83228"/>
    </reaction>
    <physiologicalReaction direction="left-to-right" evidence="20">
        <dbReference type="Rhea" id="RHEA:71232"/>
    </physiologicalReaction>
</comment>
<dbReference type="AlphaFoldDB" id="A0A507B825"/>
<dbReference type="Gene3D" id="2.40.30.10">
    <property type="entry name" value="Translation factors"/>
    <property type="match status" value="1"/>
</dbReference>
<comment type="subunit">
    <text evidence="16">Monomer. Component of the 2-(3-amino-3-carboxypropyl)histidine synthase complex composed of DPH1, DPH2, DPH3 and a NADH-dependent reductase, predominantly CBR1.</text>
</comment>
<evidence type="ECO:0000313" key="25">
    <source>
        <dbReference type="Proteomes" id="UP000319257"/>
    </source>
</evidence>
<evidence type="ECO:0000256" key="6">
    <source>
        <dbReference type="ARBA" id="ARBA00022630"/>
    </source>
</evidence>
<dbReference type="STRING" id="1093900.A0A507B825"/>
<organism evidence="24 25">
    <name type="scientific">Thyridium curvatum</name>
    <dbReference type="NCBI Taxonomy" id="1093900"/>
    <lineage>
        <taxon>Eukaryota</taxon>
        <taxon>Fungi</taxon>
        <taxon>Dikarya</taxon>
        <taxon>Ascomycota</taxon>
        <taxon>Pezizomycotina</taxon>
        <taxon>Sordariomycetes</taxon>
        <taxon>Sordariomycetidae</taxon>
        <taxon>Thyridiales</taxon>
        <taxon>Thyridiaceae</taxon>
        <taxon>Thyridium</taxon>
    </lineage>
</organism>
<evidence type="ECO:0000256" key="1">
    <source>
        <dbReference type="ARBA" id="ARBA00001974"/>
    </source>
</evidence>
<reference evidence="24 25" key="1">
    <citation type="submission" date="2019-06" db="EMBL/GenBank/DDBJ databases">
        <title>Draft genome sequence of the filamentous fungus Phialemoniopsis curvata isolated from diesel fuel.</title>
        <authorList>
            <person name="Varaljay V.A."/>
            <person name="Lyon W.J."/>
            <person name="Crouch A.L."/>
            <person name="Drake C.E."/>
            <person name="Hollomon J.M."/>
            <person name="Nadeau L.J."/>
            <person name="Nunn H.S."/>
            <person name="Stevenson B.S."/>
            <person name="Bojanowski C.L."/>
            <person name="Crookes-Goodson W.J."/>
        </authorList>
    </citation>
    <scope>NUCLEOTIDE SEQUENCE [LARGE SCALE GENOMIC DNA]</scope>
    <source>
        <strain evidence="24 25">D216</strain>
    </source>
</reference>
<evidence type="ECO:0000256" key="19">
    <source>
        <dbReference type="ARBA" id="ARBA00047682"/>
    </source>
</evidence>
<comment type="similarity">
    <text evidence="4">Belongs to the flavoprotein pyridine nucleotide cytochrome reductase family.</text>
</comment>
<feature type="binding site" evidence="21">
    <location>
        <position position="143"/>
    </location>
    <ligand>
        <name>FAD</name>
        <dbReference type="ChEBI" id="CHEBI:57692"/>
    </ligand>
</feature>
<comment type="catalytic activity">
    <reaction evidence="19">
        <text>2 Fe(III)-[cytochrome b5] + NADH = 2 Fe(II)-[cytochrome b5] + NAD(+) + H(+)</text>
        <dbReference type="Rhea" id="RHEA:46680"/>
        <dbReference type="Rhea" id="RHEA-COMP:10438"/>
        <dbReference type="Rhea" id="RHEA-COMP:10439"/>
        <dbReference type="ChEBI" id="CHEBI:15378"/>
        <dbReference type="ChEBI" id="CHEBI:29033"/>
        <dbReference type="ChEBI" id="CHEBI:29034"/>
        <dbReference type="ChEBI" id="CHEBI:57540"/>
        <dbReference type="ChEBI" id="CHEBI:57945"/>
        <dbReference type="EC" id="1.6.2.2"/>
    </reaction>
</comment>
<dbReference type="CDD" id="cd06183">
    <property type="entry name" value="cyt_b5_reduct_like"/>
    <property type="match status" value="1"/>
</dbReference>
<comment type="caution">
    <text evidence="24">The sequence shown here is derived from an EMBL/GenBank/DDBJ whole genome shotgun (WGS) entry which is preliminary data.</text>
</comment>
<dbReference type="EMBL" id="SKBQ01000022">
    <property type="protein sequence ID" value="TPX15286.1"/>
    <property type="molecule type" value="Genomic_DNA"/>
</dbReference>
<evidence type="ECO:0000256" key="22">
    <source>
        <dbReference type="SAM" id="Phobius"/>
    </source>
</evidence>
<feature type="binding site" evidence="21">
    <location>
        <position position="126"/>
    </location>
    <ligand>
        <name>FAD</name>
        <dbReference type="ChEBI" id="CHEBI:57692"/>
    </ligand>
</feature>
<accession>A0A507B825</accession>
<dbReference type="FunCoup" id="A0A507B825">
    <property type="interactions" value="263"/>
</dbReference>
<name>A0A507B825_9PEZI</name>
<evidence type="ECO:0000259" key="23">
    <source>
        <dbReference type="PROSITE" id="PS51384"/>
    </source>
</evidence>
<feature type="binding site" evidence="21">
    <location>
        <position position="192"/>
    </location>
    <ligand>
        <name>FAD</name>
        <dbReference type="ChEBI" id="CHEBI:57692"/>
    </ligand>
</feature>
<protein>
    <recommendedName>
        <fullName evidence="17">NADH-cytochrome b5 reductase 1</fullName>
        <ecNumber evidence="5">1.6.2.2</ecNumber>
    </recommendedName>
    <alternativeName>
        <fullName evidence="18">Microsomal cytochrome b reductase</fullName>
    </alternativeName>
</protein>
<evidence type="ECO:0000256" key="14">
    <source>
        <dbReference type="ARBA" id="ARBA00023136"/>
    </source>
</evidence>
<dbReference type="InterPro" id="IPR001433">
    <property type="entry name" value="OxRdtase_FAD/NAD-bd"/>
</dbReference>
<dbReference type="Proteomes" id="UP000319257">
    <property type="component" value="Unassembled WGS sequence"/>
</dbReference>
<evidence type="ECO:0000256" key="8">
    <source>
        <dbReference type="ARBA" id="ARBA00022787"/>
    </source>
</evidence>
<evidence type="ECO:0000256" key="21">
    <source>
        <dbReference type="PIRSR" id="PIRSR601834-1"/>
    </source>
</evidence>
<dbReference type="GO" id="GO:0005741">
    <property type="term" value="C:mitochondrial outer membrane"/>
    <property type="evidence" value="ECO:0007669"/>
    <property type="project" value="UniProtKB-SubCell"/>
</dbReference>
<keyword evidence="25" id="KW-1185">Reference proteome</keyword>
<dbReference type="GeneID" id="41972010"/>
<dbReference type="OrthoDB" id="432685at2759"/>